<dbReference type="Proteomes" id="UP000517759">
    <property type="component" value="Unassembled WGS sequence"/>
</dbReference>
<evidence type="ECO:0000313" key="4">
    <source>
        <dbReference type="Proteomes" id="UP000517759"/>
    </source>
</evidence>
<evidence type="ECO:0000256" key="1">
    <source>
        <dbReference type="SAM" id="MobiDB-lite"/>
    </source>
</evidence>
<evidence type="ECO:0000313" key="5">
    <source>
        <dbReference type="Proteomes" id="UP001156881"/>
    </source>
</evidence>
<dbReference type="EMBL" id="JACIDN010000005">
    <property type="protein sequence ID" value="MBB3903637.1"/>
    <property type="molecule type" value="Genomic_DNA"/>
</dbReference>
<reference evidence="2" key="4">
    <citation type="submission" date="2023-01" db="EMBL/GenBank/DDBJ databases">
        <title>Draft genome sequence of Methylobacterium brachythecii strain NBRC 107710.</title>
        <authorList>
            <person name="Sun Q."/>
            <person name="Mori K."/>
        </authorList>
    </citation>
    <scope>NUCLEOTIDE SEQUENCE</scope>
    <source>
        <strain evidence="2">NBRC 107710</strain>
    </source>
</reference>
<proteinExistence type="predicted"/>
<gene>
    <name evidence="2" type="ORF">GCM10007884_21940</name>
    <name evidence="3" type="ORF">GGR33_003146</name>
</gene>
<reference evidence="3 4" key="3">
    <citation type="submission" date="2020-08" db="EMBL/GenBank/DDBJ databases">
        <title>Genomic Encyclopedia of Type Strains, Phase IV (KMG-IV): sequencing the most valuable type-strain genomes for metagenomic binning, comparative biology and taxonomic classification.</title>
        <authorList>
            <person name="Goeker M."/>
        </authorList>
    </citation>
    <scope>NUCLEOTIDE SEQUENCE [LARGE SCALE GENOMIC DNA]</scope>
    <source>
        <strain evidence="3 4">DSM 24105</strain>
    </source>
</reference>
<dbReference type="RefSeq" id="WP_183506726.1">
    <property type="nucleotide sequence ID" value="NZ_BSPG01000010.1"/>
</dbReference>
<reference evidence="5" key="2">
    <citation type="journal article" date="2019" name="Int. J. Syst. Evol. Microbiol.">
        <title>The Global Catalogue of Microorganisms (GCM) 10K type strain sequencing project: providing services to taxonomists for standard genome sequencing and annotation.</title>
        <authorList>
            <consortium name="The Broad Institute Genomics Platform"/>
            <consortium name="The Broad Institute Genome Sequencing Center for Infectious Disease"/>
            <person name="Wu L."/>
            <person name="Ma J."/>
        </authorList>
    </citation>
    <scope>NUCLEOTIDE SEQUENCE [LARGE SCALE GENOMIC DNA]</scope>
    <source>
        <strain evidence="5">NBRC 107710</strain>
    </source>
</reference>
<dbReference type="EMBL" id="BSPG01000010">
    <property type="protein sequence ID" value="GLS44206.1"/>
    <property type="molecule type" value="Genomic_DNA"/>
</dbReference>
<sequence>MAGRRLSAAEVPTPGPWLVRGEPGPDSPAAAIMLGVEMATDERPGGWPYFLPRDWPIEPGGSSLHIAVGIQRLADAKLLAAAPDLAALLLELLTAPALMAAGLDDRTRNAITRGWDLLVRVAPQLEVGR</sequence>
<dbReference type="Proteomes" id="UP001156881">
    <property type="component" value="Unassembled WGS sequence"/>
</dbReference>
<protein>
    <submittedName>
        <fullName evidence="3">Uncharacterized protein</fullName>
    </submittedName>
</protein>
<organism evidence="3 4">
    <name type="scientific">Methylobacterium brachythecii</name>
    <dbReference type="NCBI Taxonomy" id="1176177"/>
    <lineage>
        <taxon>Bacteria</taxon>
        <taxon>Pseudomonadati</taxon>
        <taxon>Pseudomonadota</taxon>
        <taxon>Alphaproteobacteria</taxon>
        <taxon>Hyphomicrobiales</taxon>
        <taxon>Methylobacteriaceae</taxon>
        <taxon>Methylobacterium</taxon>
    </lineage>
</organism>
<reference evidence="2" key="1">
    <citation type="journal article" date="2014" name="Int. J. Syst. Evol. Microbiol.">
        <title>Complete genome of a new Firmicutes species belonging to the dominant human colonic microbiota ('Ruminococcus bicirculans') reveals two chromosomes and a selective capacity to utilize plant glucans.</title>
        <authorList>
            <consortium name="NISC Comparative Sequencing Program"/>
            <person name="Wegmann U."/>
            <person name="Louis P."/>
            <person name="Goesmann A."/>
            <person name="Henrissat B."/>
            <person name="Duncan S.H."/>
            <person name="Flint H.J."/>
        </authorList>
    </citation>
    <scope>NUCLEOTIDE SEQUENCE</scope>
    <source>
        <strain evidence="2">NBRC 107710</strain>
    </source>
</reference>
<feature type="region of interest" description="Disordered" evidence="1">
    <location>
        <begin position="1"/>
        <end position="23"/>
    </location>
</feature>
<comment type="caution">
    <text evidence="3">The sequence shown here is derived from an EMBL/GenBank/DDBJ whole genome shotgun (WGS) entry which is preliminary data.</text>
</comment>
<evidence type="ECO:0000313" key="3">
    <source>
        <dbReference type="EMBL" id="MBB3903637.1"/>
    </source>
</evidence>
<accession>A0A7W6F7N1</accession>
<evidence type="ECO:0000313" key="2">
    <source>
        <dbReference type="EMBL" id="GLS44206.1"/>
    </source>
</evidence>
<name>A0A7W6F7N1_9HYPH</name>
<dbReference type="AlphaFoldDB" id="A0A7W6F7N1"/>
<keyword evidence="5" id="KW-1185">Reference proteome</keyword>